<sequence length="173" mass="19454">MILSASPWIKRFADSVPKDRPILDLACGSGRHGRLFLRMGLPVVLVDRDTDKVQDLTGHPQIEIITADLENNSPWPLSGRSFSAIIVTNYLHRPLFPVLLPCLAPSGMLLYETFAAGNEQYGRPRNPDHLLQRGELLRRAQGAGLDIIAYEDILEQRDSEMRCIQRICARRPA</sequence>
<proteinExistence type="predicted"/>
<reference evidence="1 2" key="1">
    <citation type="submission" date="2017-01" db="EMBL/GenBank/DDBJ databases">
        <authorList>
            <person name="Mah S.A."/>
            <person name="Swanson W.J."/>
            <person name="Moy G.W."/>
            <person name="Vacquier V.D."/>
        </authorList>
    </citation>
    <scope>NUCLEOTIDE SEQUENCE [LARGE SCALE GENOMIC DNA]</scope>
    <source>
        <strain evidence="1 2">DSM 11589</strain>
    </source>
</reference>
<dbReference type="InterPro" id="IPR029063">
    <property type="entry name" value="SAM-dependent_MTases_sf"/>
</dbReference>
<evidence type="ECO:0008006" key="3">
    <source>
        <dbReference type="Google" id="ProtNLM"/>
    </source>
</evidence>
<gene>
    <name evidence="1" type="ORF">SAMN05421779_11152</name>
</gene>
<dbReference type="AlphaFoldDB" id="A0A1N7Q790"/>
<evidence type="ECO:0000313" key="1">
    <source>
        <dbReference type="EMBL" id="SIT18701.1"/>
    </source>
</evidence>
<evidence type="ECO:0000313" key="2">
    <source>
        <dbReference type="Proteomes" id="UP000185678"/>
    </source>
</evidence>
<organism evidence="1 2">
    <name type="scientific">Insolitispirillum peregrinum</name>
    <dbReference type="NCBI Taxonomy" id="80876"/>
    <lineage>
        <taxon>Bacteria</taxon>
        <taxon>Pseudomonadati</taxon>
        <taxon>Pseudomonadota</taxon>
        <taxon>Alphaproteobacteria</taxon>
        <taxon>Rhodospirillales</taxon>
        <taxon>Novispirillaceae</taxon>
        <taxon>Insolitispirillum</taxon>
    </lineage>
</organism>
<protein>
    <recommendedName>
        <fullName evidence="3">Methyltransferase domain-containing protein</fullName>
    </recommendedName>
</protein>
<accession>A0A1N7Q790</accession>
<dbReference type="SUPFAM" id="SSF53335">
    <property type="entry name" value="S-adenosyl-L-methionine-dependent methyltransferases"/>
    <property type="match status" value="1"/>
</dbReference>
<dbReference type="Gene3D" id="3.40.50.150">
    <property type="entry name" value="Vaccinia Virus protein VP39"/>
    <property type="match status" value="1"/>
</dbReference>
<name>A0A1N7Q790_9PROT</name>
<dbReference type="CDD" id="cd02440">
    <property type="entry name" value="AdoMet_MTases"/>
    <property type="match status" value="1"/>
</dbReference>
<dbReference type="EMBL" id="FTOA01000011">
    <property type="protein sequence ID" value="SIT18701.1"/>
    <property type="molecule type" value="Genomic_DNA"/>
</dbReference>
<dbReference type="Proteomes" id="UP000185678">
    <property type="component" value="Unassembled WGS sequence"/>
</dbReference>
<dbReference type="STRING" id="80876.SAMN05421779_11152"/>
<dbReference type="OrthoDB" id="5298787at2"/>
<dbReference type="RefSeq" id="WP_076402056.1">
    <property type="nucleotide sequence ID" value="NZ_FTOA01000011.1"/>
</dbReference>
<keyword evidence="2" id="KW-1185">Reference proteome</keyword>